<feature type="compositionally biased region" description="Basic residues" evidence="1">
    <location>
        <begin position="27"/>
        <end position="37"/>
    </location>
</feature>
<feature type="compositionally biased region" description="Basic and acidic residues" evidence="1">
    <location>
        <begin position="7"/>
        <end position="20"/>
    </location>
</feature>
<feature type="non-terminal residue" evidence="2">
    <location>
        <position position="1"/>
    </location>
</feature>
<evidence type="ECO:0000313" key="2">
    <source>
        <dbReference type="EMBL" id="CAA9261620.1"/>
    </source>
</evidence>
<dbReference type="AlphaFoldDB" id="A0A6J4IU08"/>
<protein>
    <submittedName>
        <fullName evidence="2">Uncharacterized protein</fullName>
    </submittedName>
</protein>
<feature type="non-terminal residue" evidence="2">
    <location>
        <position position="37"/>
    </location>
</feature>
<organism evidence="2">
    <name type="scientific">uncultured Chthoniobacterales bacterium</name>
    <dbReference type="NCBI Taxonomy" id="1836801"/>
    <lineage>
        <taxon>Bacteria</taxon>
        <taxon>Pseudomonadati</taxon>
        <taxon>Verrucomicrobiota</taxon>
        <taxon>Spartobacteria</taxon>
        <taxon>Chthoniobacterales</taxon>
        <taxon>environmental samples</taxon>
    </lineage>
</organism>
<feature type="region of interest" description="Disordered" evidence="1">
    <location>
        <begin position="1"/>
        <end position="37"/>
    </location>
</feature>
<evidence type="ECO:0000256" key="1">
    <source>
        <dbReference type="SAM" id="MobiDB-lite"/>
    </source>
</evidence>
<reference evidence="2" key="1">
    <citation type="submission" date="2020-02" db="EMBL/GenBank/DDBJ databases">
        <authorList>
            <person name="Meier V. D."/>
        </authorList>
    </citation>
    <scope>NUCLEOTIDE SEQUENCE</scope>
    <source>
        <strain evidence="2">AVDCRST_MAG42</strain>
    </source>
</reference>
<proteinExistence type="predicted"/>
<accession>A0A6J4IU08</accession>
<name>A0A6J4IU08_9BACT</name>
<dbReference type="EMBL" id="CADCTA010000097">
    <property type="protein sequence ID" value="CAA9261620.1"/>
    <property type="molecule type" value="Genomic_DNA"/>
</dbReference>
<gene>
    <name evidence="2" type="ORF">AVDCRST_MAG42-3001</name>
</gene>
<sequence>AHPVEFAVRRQSPDADERCASQDWRQPRRHSRPGSCL</sequence>